<evidence type="ECO:0000256" key="1">
    <source>
        <dbReference type="SAM" id="MobiDB-lite"/>
    </source>
</evidence>
<evidence type="ECO:0000313" key="3">
    <source>
        <dbReference type="Proteomes" id="UP000766336"/>
    </source>
</evidence>
<name>A0ABS5QFV5_9PROT</name>
<evidence type="ECO:0000313" key="2">
    <source>
        <dbReference type="EMBL" id="MBS7812383.1"/>
    </source>
</evidence>
<dbReference type="Proteomes" id="UP000766336">
    <property type="component" value="Unassembled WGS sequence"/>
</dbReference>
<feature type="compositionally biased region" description="Acidic residues" evidence="1">
    <location>
        <begin position="102"/>
        <end position="111"/>
    </location>
</feature>
<reference evidence="2 3" key="1">
    <citation type="submission" date="2021-05" db="EMBL/GenBank/DDBJ databases">
        <title>Roseococcus sp. XZZS9, whole genome shotgun sequencing project.</title>
        <authorList>
            <person name="Zhao G."/>
            <person name="Shen L."/>
        </authorList>
    </citation>
    <scope>NUCLEOTIDE SEQUENCE [LARGE SCALE GENOMIC DNA]</scope>
    <source>
        <strain evidence="2 3">XZZS9</strain>
    </source>
</reference>
<organism evidence="2 3">
    <name type="scientific">Roseococcus pinisoli</name>
    <dbReference type="NCBI Taxonomy" id="2835040"/>
    <lineage>
        <taxon>Bacteria</taxon>
        <taxon>Pseudomonadati</taxon>
        <taxon>Pseudomonadota</taxon>
        <taxon>Alphaproteobacteria</taxon>
        <taxon>Acetobacterales</taxon>
        <taxon>Roseomonadaceae</taxon>
        <taxon>Roseococcus</taxon>
    </lineage>
</organism>
<keyword evidence="3" id="KW-1185">Reference proteome</keyword>
<comment type="caution">
    <text evidence="2">The sequence shown here is derived from an EMBL/GenBank/DDBJ whole genome shotgun (WGS) entry which is preliminary data.</text>
</comment>
<sequence>MNLFAKTIEDALVELGGPVVVDMVLQNVGRTSFLVEAVEDEVIIATHKPSATGRSRMINSNHIVELLLPIGRPSRTETVVIPGGVYDPRTPRQPAPAVSEADATELPEAAE</sequence>
<gene>
    <name evidence="2" type="ORF">KHU32_15640</name>
</gene>
<accession>A0ABS5QFV5</accession>
<protein>
    <submittedName>
        <fullName evidence="2">Uncharacterized protein</fullName>
    </submittedName>
</protein>
<feature type="region of interest" description="Disordered" evidence="1">
    <location>
        <begin position="83"/>
        <end position="111"/>
    </location>
</feature>
<proteinExistence type="predicted"/>
<dbReference type="EMBL" id="JAHCDA010000003">
    <property type="protein sequence ID" value="MBS7812383.1"/>
    <property type="molecule type" value="Genomic_DNA"/>
</dbReference>
<dbReference type="RefSeq" id="WP_213671091.1">
    <property type="nucleotide sequence ID" value="NZ_JAHCDA010000003.1"/>
</dbReference>